<organism evidence="2 3">
    <name type="scientific">Larkinella humicola</name>
    <dbReference type="NCBI Taxonomy" id="2607654"/>
    <lineage>
        <taxon>Bacteria</taxon>
        <taxon>Pseudomonadati</taxon>
        <taxon>Bacteroidota</taxon>
        <taxon>Cytophagia</taxon>
        <taxon>Cytophagales</taxon>
        <taxon>Spirosomataceae</taxon>
        <taxon>Larkinella</taxon>
    </lineage>
</organism>
<dbReference type="RefSeq" id="WP_150878819.1">
    <property type="nucleotide sequence ID" value="NZ_VTWS01000005.1"/>
</dbReference>
<reference evidence="2 3" key="1">
    <citation type="submission" date="2019-09" db="EMBL/GenBank/DDBJ databases">
        <title>Genome Sequence of Larkinella sp MA1.</title>
        <authorList>
            <person name="Srinivasan S."/>
        </authorList>
    </citation>
    <scope>NUCLEOTIDE SEQUENCE [LARGE SCALE GENOMIC DNA]</scope>
    <source>
        <strain evidence="2 3">MA1</strain>
    </source>
</reference>
<dbReference type="Pfam" id="PF14344">
    <property type="entry name" value="DUF4397"/>
    <property type="match status" value="1"/>
</dbReference>
<evidence type="ECO:0000259" key="1">
    <source>
        <dbReference type="Pfam" id="PF14344"/>
    </source>
</evidence>
<gene>
    <name evidence="2" type="ORF">F0P93_19200</name>
</gene>
<comment type="caution">
    <text evidence="2">The sequence shown here is derived from an EMBL/GenBank/DDBJ whole genome shotgun (WGS) entry which is preliminary data.</text>
</comment>
<keyword evidence="3" id="KW-1185">Reference proteome</keyword>
<proteinExistence type="predicted"/>
<evidence type="ECO:0000313" key="2">
    <source>
        <dbReference type="EMBL" id="KAA9349592.1"/>
    </source>
</evidence>
<dbReference type="Proteomes" id="UP000326344">
    <property type="component" value="Unassembled WGS sequence"/>
</dbReference>
<dbReference type="PROSITE" id="PS51257">
    <property type="entry name" value="PROKAR_LIPOPROTEIN"/>
    <property type="match status" value="1"/>
</dbReference>
<feature type="domain" description="DUF4397" evidence="1">
    <location>
        <begin position="53"/>
        <end position="181"/>
    </location>
</feature>
<name>A0A5N1JA94_9BACT</name>
<evidence type="ECO:0000313" key="3">
    <source>
        <dbReference type="Proteomes" id="UP000326344"/>
    </source>
</evidence>
<sequence length="276" mass="28948">MKTQQNRRNLYQQAGFQQLKTFVLAGASLLVLAGCDKTDYLDINASERPPLSAYISFVNARPIPAGLQFWTFTTQVTTTPIAPNQASAYLPTVFGNVQINVTEGTNTSYKASLQFGNSATFSASGRPNGPIATYRHTVFAARNAKATADTLILFYDDLKAPAAGKAKLRFVNLSPGVGELNASLANGTALFTNVAYGRAANSALSGEALSAFSLGPFASVDPGTVTLTFTRANGASVGNSGVLTLQAGKIYTVFTHGLAGSNPAFGAQLLEHPVVQ</sequence>
<dbReference type="EMBL" id="VTWS01000005">
    <property type="protein sequence ID" value="KAA9349592.1"/>
    <property type="molecule type" value="Genomic_DNA"/>
</dbReference>
<dbReference type="InterPro" id="IPR025510">
    <property type="entry name" value="DUF4397"/>
</dbReference>
<dbReference type="AlphaFoldDB" id="A0A5N1JA94"/>
<accession>A0A5N1JA94</accession>
<protein>
    <submittedName>
        <fullName evidence="2">DUF4397 domain-containing protein</fullName>
    </submittedName>
</protein>